<comment type="similarity">
    <text evidence="1 7">Belongs to the GcvT family.</text>
</comment>
<dbReference type="Proteomes" id="UP000221394">
    <property type="component" value="Unassembled WGS sequence"/>
</dbReference>
<dbReference type="InterPro" id="IPR006222">
    <property type="entry name" value="GCVT_N"/>
</dbReference>
<evidence type="ECO:0000259" key="9">
    <source>
        <dbReference type="Pfam" id="PF01571"/>
    </source>
</evidence>
<dbReference type="EMBL" id="PDJH01000001">
    <property type="protein sequence ID" value="PFG36558.1"/>
    <property type="molecule type" value="Genomic_DNA"/>
</dbReference>
<dbReference type="NCBIfam" id="TIGR00528">
    <property type="entry name" value="gcvT"/>
    <property type="match status" value="1"/>
</dbReference>
<sequence length="368" mass="38861">MSLVLSPLDDRLEAAGARFTDFAGWRMPLRFTSELAEHKAVREAAGVFDLSHMAEILVTGPHAAAAMDHALAGLFSPLVDGQARYSLLLAPDGGILDDLIVYRTAPDRFLVVANAANRELVREELRARCHGADCEVDDVTDELALVAVQGPRSREILERTADLEVDGLDTLRYYRALPMRFAGSDGLVARTGYTGEDGFELYLEASAAPALWDAVLAAGADLGAVPAGLAARDTLRLEAGMPLYGNELTATVHPAQVGLSRSVPVARKGEFVGREAVLTGPPAGARQLVGLVGEGRRAPRAGTPLLDGDTIVGEVTSGALSPTLGHPVALAFVDPALTDPGLPLEADVRGTRVPVTVSTLPFYSRKES</sequence>
<dbReference type="InterPro" id="IPR006223">
    <property type="entry name" value="GcvT"/>
</dbReference>
<feature type="domain" description="Aminomethyltransferase C-terminal" evidence="10">
    <location>
        <begin position="286"/>
        <end position="363"/>
    </location>
</feature>
<evidence type="ECO:0000256" key="4">
    <source>
        <dbReference type="ARBA" id="ARBA00022679"/>
    </source>
</evidence>
<comment type="subunit">
    <text evidence="7">The glycine cleavage system is composed of four proteins: P, T, L and H.</text>
</comment>
<keyword evidence="11" id="KW-0489">Methyltransferase</keyword>
<evidence type="ECO:0000256" key="3">
    <source>
        <dbReference type="ARBA" id="ARBA00022576"/>
    </source>
</evidence>
<dbReference type="GO" id="GO:0019464">
    <property type="term" value="P:glycine decarboxylation via glycine cleavage system"/>
    <property type="evidence" value="ECO:0007669"/>
    <property type="project" value="UniProtKB-UniRule"/>
</dbReference>
<evidence type="ECO:0000256" key="1">
    <source>
        <dbReference type="ARBA" id="ARBA00008609"/>
    </source>
</evidence>
<organism evidence="11 12">
    <name type="scientific">Flavimobilis soli</name>
    <dbReference type="NCBI Taxonomy" id="442709"/>
    <lineage>
        <taxon>Bacteria</taxon>
        <taxon>Bacillati</taxon>
        <taxon>Actinomycetota</taxon>
        <taxon>Actinomycetes</taxon>
        <taxon>Micrococcales</taxon>
        <taxon>Jonesiaceae</taxon>
        <taxon>Flavimobilis</taxon>
    </lineage>
</organism>
<proteinExistence type="inferred from homology"/>
<dbReference type="EC" id="2.1.2.10" evidence="2 7"/>
<dbReference type="InterPro" id="IPR028896">
    <property type="entry name" value="GcvT/YgfZ/DmdA"/>
</dbReference>
<dbReference type="SUPFAM" id="SSF101790">
    <property type="entry name" value="Aminomethyltransferase beta-barrel domain"/>
    <property type="match status" value="1"/>
</dbReference>
<comment type="caution">
    <text evidence="11">The sequence shown here is derived from an EMBL/GenBank/DDBJ whole genome shotgun (WGS) entry which is preliminary data.</text>
</comment>
<dbReference type="InterPro" id="IPR022903">
    <property type="entry name" value="GcvT_bac"/>
</dbReference>
<name>A0A2A9EC98_9MICO</name>
<feature type="domain" description="GCVT N-terminal" evidence="9">
    <location>
        <begin position="9"/>
        <end position="264"/>
    </location>
</feature>
<dbReference type="Pfam" id="PF01571">
    <property type="entry name" value="GCV_T"/>
    <property type="match status" value="1"/>
</dbReference>
<dbReference type="GO" id="GO:0004047">
    <property type="term" value="F:aminomethyltransferase activity"/>
    <property type="evidence" value="ECO:0007669"/>
    <property type="project" value="UniProtKB-UniRule"/>
</dbReference>
<comment type="catalytic activity">
    <reaction evidence="6 7">
        <text>N(6)-[(R)-S(8)-aminomethyldihydrolipoyl]-L-lysyl-[protein] + (6S)-5,6,7,8-tetrahydrofolate = N(6)-[(R)-dihydrolipoyl]-L-lysyl-[protein] + (6R)-5,10-methylene-5,6,7,8-tetrahydrofolate + NH4(+)</text>
        <dbReference type="Rhea" id="RHEA:16945"/>
        <dbReference type="Rhea" id="RHEA-COMP:10475"/>
        <dbReference type="Rhea" id="RHEA-COMP:10492"/>
        <dbReference type="ChEBI" id="CHEBI:15636"/>
        <dbReference type="ChEBI" id="CHEBI:28938"/>
        <dbReference type="ChEBI" id="CHEBI:57453"/>
        <dbReference type="ChEBI" id="CHEBI:83100"/>
        <dbReference type="ChEBI" id="CHEBI:83143"/>
        <dbReference type="EC" id="2.1.2.10"/>
    </reaction>
</comment>
<dbReference type="PIRSF" id="PIRSF006487">
    <property type="entry name" value="GcvT"/>
    <property type="match status" value="1"/>
</dbReference>
<evidence type="ECO:0000256" key="6">
    <source>
        <dbReference type="ARBA" id="ARBA00047665"/>
    </source>
</evidence>
<dbReference type="GO" id="GO:0008483">
    <property type="term" value="F:transaminase activity"/>
    <property type="evidence" value="ECO:0007669"/>
    <property type="project" value="UniProtKB-KW"/>
</dbReference>
<keyword evidence="12" id="KW-1185">Reference proteome</keyword>
<dbReference type="AlphaFoldDB" id="A0A2A9EC98"/>
<evidence type="ECO:0000256" key="2">
    <source>
        <dbReference type="ARBA" id="ARBA00012616"/>
    </source>
</evidence>
<dbReference type="GO" id="GO:0005829">
    <property type="term" value="C:cytosol"/>
    <property type="evidence" value="ECO:0007669"/>
    <property type="project" value="TreeGrafter"/>
</dbReference>
<protein>
    <recommendedName>
        <fullName evidence="2 7">Aminomethyltransferase</fullName>
        <ecNumber evidence="2 7">2.1.2.10</ecNumber>
    </recommendedName>
    <alternativeName>
        <fullName evidence="5 7">Glycine cleavage system T protein</fullName>
    </alternativeName>
</protein>
<dbReference type="InterPro" id="IPR013977">
    <property type="entry name" value="GcvT_C"/>
</dbReference>
<evidence type="ECO:0000256" key="5">
    <source>
        <dbReference type="ARBA" id="ARBA00031395"/>
    </source>
</evidence>
<evidence type="ECO:0000313" key="12">
    <source>
        <dbReference type="Proteomes" id="UP000221394"/>
    </source>
</evidence>
<gene>
    <name evidence="7" type="primary">gcvT</name>
    <name evidence="11" type="ORF">ATL41_1286</name>
</gene>
<dbReference type="Gene3D" id="3.30.1360.120">
    <property type="entry name" value="Probable tRNA modification gtpase trme, domain 1"/>
    <property type="match status" value="1"/>
</dbReference>
<dbReference type="RefSeq" id="WP_098457725.1">
    <property type="nucleotide sequence ID" value="NZ_PDJH01000001.1"/>
</dbReference>
<dbReference type="GO" id="GO:0008168">
    <property type="term" value="F:methyltransferase activity"/>
    <property type="evidence" value="ECO:0007669"/>
    <property type="project" value="UniProtKB-KW"/>
</dbReference>
<evidence type="ECO:0000259" key="10">
    <source>
        <dbReference type="Pfam" id="PF08669"/>
    </source>
</evidence>
<dbReference type="OrthoDB" id="9774591at2"/>
<dbReference type="NCBIfam" id="NF001567">
    <property type="entry name" value="PRK00389.1"/>
    <property type="match status" value="1"/>
</dbReference>
<feature type="binding site" evidence="8">
    <location>
        <position position="200"/>
    </location>
    <ligand>
        <name>substrate</name>
    </ligand>
</feature>
<keyword evidence="4 7" id="KW-0808">Transferase</keyword>
<accession>A0A2A9EC98</accession>
<reference evidence="11 12" key="1">
    <citation type="submission" date="2017-10" db="EMBL/GenBank/DDBJ databases">
        <title>Sequencing the genomes of 1000 actinobacteria strains.</title>
        <authorList>
            <person name="Klenk H.-P."/>
        </authorList>
    </citation>
    <scope>NUCLEOTIDE SEQUENCE [LARGE SCALE GENOMIC DNA]</scope>
    <source>
        <strain evidence="11 12">DSM 21574</strain>
    </source>
</reference>
<dbReference type="PANTHER" id="PTHR43757">
    <property type="entry name" value="AMINOMETHYLTRANSFERASE"/>
    <property type="match status" value="1"/>
</dbReference>
<dbReference type="InterPro" id="IPR027266">
    <property type="entry name" value="TrmE/GcvT-like"/>
</dbReference>
<dbReference type="SUPFAM" id="SSF103025">
    <property type="entry name" value="Folate-binding domain"/>
    <property type="match status" value="1"/>
</dbReference>
<comment type="function">
    <text evidence="7">The glycine cleavage system catalyzes the degradation of glycine.</text>
</comment>
<dbReference type="InterPro" id="IPR029043">
    <property type="entry name" value="GcvT/YgfZ_C"/>
</dbReference>
<dbReference type="HAMAP" id="MF_00259">
    <property type="entry name" value="GcvT"/>
    <property type="match status" value="1"/>
</dbReference>
<dbReference type="GO" id="GO:0005960">
    <property type="term" value="C:glycine cleavage complex"/>
    <property type="evidence" value="ECO:0007669"/>
    <property type="project" value="InterPro"/>
</dbReference>
<dbReference type="PANTHER" id="PTHR43757:SF2">
    <property type="entry name" value="AMINOMETHYLTRANSFERASE, MITOCHONDRIAL"/>
    <property type="match status" value="1"/>
</dbReference>
<evidence type="ECO:0000256" key="8">
    <source>
        <dbReference type="PIRSR" id="PIRSR006487-1"/>
    </source>
</evidence>
<keyword evidence="3 7" id="KW-0032">Aminotransferase</keyword>
<dbReference type="Pfam" id="PF08669">
    <property type="entry name" value="GCV_T_C"/>
    <property type="match status" value="1"/>
</dbReference>
<evidence type="ECO:0000256" key="7">
    <source>
        <dbReference type="HAMAP-Rule" id="MF_00259"/>
    </source>
</evidence>
<evidence type="ECO:0000313" key="11">
    <source>
        <dbReference type="EMBL" id="PFG36558.1"/>
    </source>
</evidence>
<dbReference type="GO" id="GO:0032259">
    <property type="term" value="P:methylation"/>
    <property type="evidence" value="ECO:0007669"/>
    <property type="project" value="UniProtKB-KW"/>
</dbReference>